<proteinExistence type="predicted"/>
<keyword evidence="5" id="KW-0539">Nucleus</keyword>
<dbReference type="SMART" id="SM00353">
    <property type="entry name" value="HLH"/>
    <property type="match status" value="1"/>
</dbReference>
<keyword evidence="3" id="KW-0238">DNA-binding</keyword>
<dbReference type="GO" id="GO:0006355">
    <property type="term" value="P:regulation of DNA-templated transcription"/>
    <property type="evidence" value="ECO:0007669"/>
    <property type="project" value="InterPro"/>
</dbReference>
<comment type="subcellular location">
    <subcellularLocation>
        <location evidence="1">Nucleus</location>
    </subcellularLocation>
</comment>
<gene>
    <name evidence="7" type="ORF">CTOB1V02_LOCUS1040</name>
</gene>
<dbReference type="GO" id="GO:0046983">
    <property type="term" value="F:protein dimerization activity"/>
    <property type="evidence" value="ECO:0007669"/>
    <property type="project" value="InterPro"/>
</dbReference>
<dbReference type="Pfam" id="PF00010">
    <property type="entry name" value="HLH"/>
    <property type="match status" value="1"/>
</dbReference>
<dbReference type="AlphaFoldDB" id="A0A7R8ZG60"/>
<dbReference type="GO" id="GO:1990837">
    <property type="term" value="F:sequence-specific double-stranded DNA binding"/>
    <property type="evidence" value="ECO:0007669"/>
    <property type="project" value="UniProtKB-ARBA"/>
</dbReference>
<evidence type="ECO:0000256" key="4">
    <source>
        <dbReference type="ARBA" id="ARBA00023163"/>
    </source>
</evidence>
<evidence type="ECO:0000313" key="7">
    <source>
        <dbReference type="EMBL" id="CAD7223045.1"/>
    </source>
</evidence>
<dbReference type="SUPFAM" id="SSF158457">
    <property type="entry name" value="Orange domain-like"/>
    <property type="match status" value="1"/>
</dbReference>
<reference evidence="7" key="1">
    <citation type="submission" date="2020-11" db="EMBL/GenBank/DDBJ databases">
        <authorList>
            <person name="Tran Van P."/>
        </authorList>
    </citation>
    <scope>NUCLEOTIDE SEQUENCE</scope>
</reference>
<dbReference type="SMART" id="SM00511">
    <property type="entry name" value="ORANGE"/>
    <property type="match status" value="1"/>
</dbReference>
<keyword evidence="4" id="KW-0804">Transcription</keyword>
<feature type="region of interest" description="Disordered" evidence="6">
    <location>
        <begin position="188"/>
        <end position="235"/>
    </location>
</feature>
<dbReference type="GO" id="GO:0005634">
    <property type="term" value="C:nucleus"/>
    <property type="evidence" value="ECO:0007669"/>
    <property type="project" value="UniProtKB-SubCell"/>
</dbReference>
<dbReference type="Pfam" id="PF07527">
    <property type="entry name" value="Hairy_orange"/>
    <property type="match status" value="1"/>
</dbReference>
<dbReference type="Gene3D" id="4.10.280.10">
    <property type="entry name" value="Helix-loop-helix DNA-binding domain"/>
    <property type="match status" value="1"/>
</dbReference>
<protein>
    <submittedName>
        <fullName evidence="7">Uncharacterized protein</fullName>
    </submittedName>
</protein>
<dbReference type="InterPro" id="IPR003650">
    <property type="entry name" value="Orange_dom"/>
</dbReference>
<evidence type="ECO:0000256" key="1">
    <source>
        <dbReference type="ARBA" id="ARBA00004123"/>
    </source>
</evidence>
<dbReference type="InterPro" id="IPR050370">
    <property type="entry name" value="HES_HEY"/>
</dbReference>
<name>A0A7R8ZG60_9CRUS</name>
<evidence type="ECO:0000256" key="5">
    <source>
        <dbReference type="ARBA" id="ARBA00023242"/>
    </source>
</evidence>
<feature type="compositionally biased region" description="Low complexity" evidence="6">
    <location>
        <begin position="216"/>
        <end position="235"/>
    </location>
</feature>
<dbReference type="SUPFAM" id="SSF47459">
    <property type="entry name" value="HLH, helix-loop-helix DNA-binding domain"/>
    <property type="match status" value="1"/>
</dbReference>
<dbReference type="OrthoDB" id="6085656at2759"/>
<keyword evidence="2" id="KW-0805">Transcription regulation</keyword>
<evidence type="ECO:0000256" key="2">
    <source>
        <dbReference type="ARBA" id="ARBA00023015"/>
    </source>
</evidence>
<dbReference type="CDD" id="cd19741">
    <property type="entry name" value="bHLH-O_ESMB_like"/>
    <property type="match status" value="1"/>
</dbReference>
<dbReference type="PANTHER" id="PTHR10985">
    <property type="entry name" value="BASIC HELIX-LOOP-HELIX TRANSCRIPTION FACTOR, HES-RELATED"/>
    <property type="match status" value="1"/>
</dbReference>
<dbReference type="InterPro" id="IPR011598">
    <property type="entry name" value="bHLH_dom"/>
</dbReference>
<dbReference type="FunFam" id="4.10.280.10:FF:000009">
    <property type="entry name" value="Transcription factor HES-1"/>
    <property type="match status" value="1"/>
</dbReference>
<sequence length="235" mass="26043">MIHSVPHLSLAAMERAGALMSQYSPPEDDRHRQHLMAGGSQFTTSRTMHYKKVMKPLLERKRRARINRCLDELKNLMVDALGDPDGVQKMEKADILELTVKHLRKIRTNVVSNRRQPPLTPDEEVRRFQAGFTRCAEEVGVFFQRLGPNSELGSRLMSHLGQRRSQMNSPKETPISVICPQWKKPVPGVGALPLSPPSSPEGTPSPASLLIPVGYASPSPSTTSTLSPAAQHTDE</sequence>
<organism evidence="7">
    <name type="scientific">Cyprideis torosa</name>
    <dbReference type="NCBI Taxonomy" id="163714"/>
    <lineage>
        <taxon>Eukaryota</taxon>
        <taxon>Metazoa</taxon>
        <taxon>Ecdysozoa</taxon>
        <taxon>Arthropoda</taxon>
        <taxon>Crustacea</taxon>
        <taxon>Oligostraca</taxon>
        <taxon>Ostracoda</taxon>
        <taxon>Podocopa</taxon>
        <taxon>Podocopida</taxon>
        <taxon>Cytherocopina</taxon>
        <taxon>Cytheroidea</taxon>
        <taxon>Cytherideidae</taxon>
        <taxon>Cyprideis</taxon>
    </lineage>
</organism>
<dbReference type="EMBL" id="OB660143">
    <property type="protein sequence ID" value="CAD7223045.1"/>
    <property type="molecule type" value="Genomic_DNA"/>
</dbReference>
<evidence type="ECO:0000256" key="6">
    <source>
        <dbReference type="SAM" id="MobiDB-lite"/>
    </source>
</evidence>
<dbReference type="InterPro" id="IPR036638">
    <property type="entry name" value="HLH_DNA-bd_sf"/>
</dbReference>
<dbReference type="PROSITE" id="PS50888">
    <property type="entry name" value="BHLH"/>
    <property type="match status" value="1"/>
</dbReference>
<dbReference type="PROSITE" id="PS51054">
    <property type="entry name" value="ORANGE"/>
    <property type="match status" value="1"/>
</dbReference>
<accession>A0A7R8ZG60</accession>
<evidence type="ECO:0000256" key="3">
    <source>
        <dbReference type="ARBA" id="ARBA00023125"/>
    </source>
</evidence>